<name>A0A4R2RA04_9FIRM</name>
<dbReference type="OrthoDB" id="6443639at2"/>
<reference evidence="1 2" key="1">
    <citation type="submission" date="2019-03" db="EMBL/GenBank/DDBJ databases">
        <title>Genomic Encyclopedia of Type Strains, Phase IV (KMG-IV): sequencing the most valuable type-strain genomes for metagenomic binning, comparative biology and taxonomic classification.</title>
        <authorList>
            <person name="Goeker M."/>
        </authorList>
    </citation>
    <scope>NUCLEOTIDE SEQUENCE [LARGE SCALE GENOMIC DNA]</scope>
    <source>
        <strain evidence="1 2">DSM 11170</strain>
    </source>
</reference>
<proteinExistence type="predicted"/>
<gene>
    <name evidence="1" type="ORF">EDD73_1522</name>
</gene>
<accession>A0A4R2RA04</accession>
<comment type="caution">
    <text evidence="1">The sequence shown here is derived from an EMBL/GenBank/DDBJ whole genome shotgun (WGS) entry which is preliminary data.</text>
</comment>
<dbReference type="Proteomes" id="UP000294813">
    <property type="component" value="Unassembled WGS sequence"/>
</dbReference>
<sequence>MPVKMNPRNKKLLYLVVIYLLTLQIGCSQLDVAVNMSDKINRSLERITENEFVEMKNLTDDYDWDTMHVILPYTNLDEYMKKCKDDGYTLSWYGNKDVKIEYDDSVVLLLFASGHKVSVYAEIDREKCPIPFVDIVNELGKNKFYIDDSKFRISKKIN</sequence>
<keyword evidence="2" id="KW-1185">Reference proteome</keyword>
<evidence type="ECO:0000313" key="1">
    <source>
        <dbReference type="EMBL" id="TCP58797.1"/>
    </source>
</evidence>
<dbReference type="RefSeq" id="WP_131921107.1">
    <property type="nucleotide sequence ID" value="NZ_JAOQNU010000053.1"/>
</dbReference>
<dbReference type="EMBL" id="SLXT01000052">
    <property type="protein sequence ID" value="TCP58797.1"/>
    <property type="molecule type" value="Genomic_DNA"/>
</dbReference>
<organism evidence="1 2">
    <name type="scientific">Heliophilum fasciatum</name>
    <dbReference type="NCBI Taxonomy" id="35700"/>
    <lineage>
        <taxon>Bacteria</taxon>
        <taxon>Bacillati</taxon>
        <taxon>Bacillota</taxon>
        <taxon>Clostridia</taxon>
        <taxon>Eubacteriales</taxon>
        <taxon>Heliobacteriaceae</taxon>
        <taxon>Heliophilum</taxon>
    </lineage>
</organism>
<protein>
    <submittedName>
        <fullName evidence="1">Uncharacterized protein</fullName>
    </submittedName>
</protein>
<dbReference type="AlphaFoldDB" id="A0A4R2RA04"/>
<evidence type="ECO:0000313" key="2">
    <source>
        <dbReference type="Proteomes" id="UP000294813"/>
    </source>
</evidence>